<feature type="region of interest" description="Disordered" evidence="1">
    <location>
        <begin position="116"/>
        <end position="159"/>
    </location>
</feature>
<comment type="caution">
    <text evidence="3">The sequence shown here is derived from an EMBL/GenBank/DDBJ whole genome shotgun (WGS) entry which is preliminary data.</text>
</comment>
<feature type="region of interest" description="Disordered" evidence="1">
    <location>
        <begin position="77"/>
        <end position="96"/>
    </location>
</feature>
<dbReference type="Proteomes" id="UP001175000">
    <property type="component" value="Unassembled WGS sequence"/>
</dbReference>
<dbReference type="EMBL" id="JAULSU010000002">
    <property type="protein sequence ID" value="KAK0625857.1"/>
    <property type="molecule type" value="Genomic_DNA"/>
</dbReference>
<feature type="chain" id="PRO_5041459608" evidence="2">
    <location>
        <begin position="26"/>
        <end position="280"/>
    </location>
</feature>
<sequence>MRFTPSLGQATAAILFLAAESQCLAENDVVSSQAPLTSESFFCKDPPFRAQLISTSPLLIYLQDFLTQQELQYLQKTSKTSLPSEPDSSEKTTHLSHRGNEVLQCIASRLHTFQGHRPPQINLEAPELFRRSPSSLSPDTKPKKDSASNSHKTPKTDTSTIHSTLHTWTFANQTTPGLKTTGGTLTFPLIPSPITPTEESNAAWCPPTHDPLTPRILDCDAPYSKGLTFLPVPGSAVYFLDSLPDGRYDRRTGHYTGEVTSGEVEGVVFRVGRRAWIEED</sequence>
<evidence type="ECO:0000256" key="1">
    <source>
        <dbReference type="SAM" id="MobiDB-lite"/>
    </source>
</evidence>
<evidence type="ECO:0000313" key="4">
    <source>
        <dbReference type="Proteomes" id="UP001175000"/>
    </source>
</evidence>
<organism evidence="3 4">
    <name type="scientific">Immersiella caudata</name>
    <dbReference type="NCBI Taxonomy" id="314043"/>
    <lineage>
        <taxon>Eukaryota</taxon>
        <taxon>Fungi</taxon>
        <taxon>Dikarya</taxon>
        <taxon>Ascomycota</taxon>
        <taxon>Pezizomycotina</taxon>
        <taxon>Sordariomycetes</taxon>
        <taxon>Sordariomycetidae</taxon>
        <taxon>Sordariales</taxon>
        <taxon>Lasiosphaeriaceae</taxon>
        <taxon>Immersiella</taxon>
    </lineage>
</organism>
<protein>
    <submittedName>
        <fullName evidence="3">Uncharacterized protein</fullName>
    </submittedName>
</protein>
<feature type="signal peptide" evidence="2">
    <location>
        <begin position="1"/>
        <end position="25"/>
    </location>
</feature>
<keyword evidence="4" id="KW-1185">Reference proteome</keyword>
<reference evidence="3" key="1">
    <citation type="submission" date="2023-06" db="EMBL/GenBank/DDBJ databases">
        <title>Genome-scale phylogeny and comparative genomics of the fungal order Sordariales.</title>
        <authorList>
            <consortium name="Lawrence Berkeley National Laboratory"/>
            <person name="Hensen N."/>
            <person name="Bonometti L."/>
            <person name="Westerberg I."/>
            <person name="Brannstrom I.O."/>
            <person name="Guillou S."/>
            <person name="Cros-Aarteil S."/>
            <person name="Calhoun S."/>
            <person name="Haridas S."/>
            <person name="Kuo A."/>
            <person name="Mondo S."/>
            <person name="Pangilinan J."/>
            <person name="Riley R."/>
            <person name="Labutti K."/>
            <person name="Andreopoulos B."/>
            <person name="Lipzen A."/>
            <person name="Chen C."/>
            <person name="Yanf M."/>
            <person name="Daum C."/>
            <person name="Ng V."/>
            <person name="Clum A."/>
            <person name="Steindorff A."/>
            <person name="Ohm R."/>
            <person name="Martin F."/>
            <person name="Silar P."/>
            <person name="Natvig D."/>
            <person name="Lalanne C."/>
            <person name="Gautier V."/>
            <person name="Ament-Velasquez S.L."/>
            <person name="Kruys A."/>
            <person name="Hutchinson M.I."/>
            <person name="Powell A.J."/>
            <person name="Barry K."/>
            <person name="Miller A.N."/>
            <person name="Grigoriev I.V."/>
            <person name="Debuchy R."/>
            <person name="Gladieux P."/>
            <person name="Thoren M.H."/>
            <person name="Johannesson H."/>
        </authorList>
    </citation>
    <scope>NUCLEOTIDE SEQUENCE</scope>
    <source>
        <strain evidence="3">CBS 606.72</strain>
    </source>
</reference>
<dbReference type="AlphaFoldDB" id="A0AA39X2N6"/>
<dbReference type="Gene3D" id="2.60.120.620">
    <property type="entry name" value="q2cbj1_9rhob like domain"/>
    <property type="match status" value="1"/>
</dbReference>
<accession>A0AA39X2N6</accession>
<evidence type="ECO:0000313" key="3">
    <source>
        <dbReference type="EMBL" id="KAK0625857.1"/>
    </source>
</evidence>
<gene>
    <name evidence="3" type="ORF">B0T14DRAFT_577022</name>
</gene>
<proteinExistence type="predicted"/>
<keyword evidence="2" id="KW-0732">Signal</keyword>
<feature type="compositionally biased region" description="Polar residues" evidence="1">
    <location>
        <begin position="147"/>
        <end position="159"/>
    </location>
</feature>
<name>A0AA39X2N6_9PEZI</name>
<evidence type="ECO:0000256" key="2">
    <source>
        <dbReference type="SAM" id="SignalP"/>
    </source>
</evidence>